<evidence type="ECO:0000256" key="2">
    <source>
        <dbReference type="ARBA" id="ARBA00001966"/>
    </source>
</evidence>
<comment type="pathway">
    <text evidence="4">Nitrogen metabolism; nitrate reduction (assimilation).</text>
</comment>
<dbReference type="InterPro" id="IPR007419">
    <property type="entry name" value="BFD-like_2Fe2S-bd_dom"/>
</dbReference>
<comment type="caution">
    <text evidence="17">The sequence shown here is derived from an EMBL/GenBank/DDBJ whole genome shotgun (WGS) entry which is preliminary data.</text>
</comment>
<comment type="cofactor">
    <cofactor evidence="3">
        <name>FAD</name>
        <dbReference type="ChEBI" id="CHEBI:57692"/>
    </cofactor>
</comment>
<dbReference type="PANTHER" id="PTHR43809:SF1">
    <property type="entry name" value="NITRITE REDUCTASE (NADH) LARGE SUBUNIT"/>
    <property type="match status" value="1"/>
</dbReference>
<evidence type="ECO:0000259" key="15">
    <source>
        <dbReference type="Pfam" id="PF07992"/>
    </source>
</evidence>
<dbReference type="Proteomes" id="UP001501285">
    <property type="component" value="Unassembled WGS sequence"/>
</dbReference>
<dbReference type="PRINTS" id="PR00368">
    <property type="entry name" value="FADPNR"/>
</dbReference>
<comment type="cofactor">
    <cofactor evidence="1">
        <name>siroheme</name>
        <dbReference type="ChEBI" id="CHEBI:60052"/>
    </cofactor>
</comment>
<dbReference type="InterPro" id="IPR052034">
    <property type="entry name" value="NasD-like"/>
</dbReference>
<dbReference type="Pfam" id="PF04324">
    <property type="entry name" value="Fer2_BFD"/>
    <property type="match status" value="1"/>
</dbReference>
<comment type="similarity">
    <text evidence="5">Belongs to the nitrite and sulfite reductase 4Fe-4S domain family.</text>
</comment>
<keyword evidence="6" id="KW-0349">Heme</keyword>
<evidence type="ECO:0000313" key="17">
    <source>
        <dbReference type="EMBL" id="GAA2021223.1"/>
    </source>
</evidence>
<evidence type="ECO:0000256" key="11">
    <source>
        <dbReference type="ARBA" id="ARBA00023004"/>
    </source>
</evidence>
<feature type="region of interest" description="Disordered" evidence="13">
    <location>
        <begin position="495"/>
        <end position="529"/>
    </location>
</feature>
<feature type="compositionally biased region" description="Low complexity" evidence="13">
    <location>
        <begin position="519"/>
        <end position="529"/>
    </location>
</feature>
<evidence type="ECO:0000256" key="6">
    <source>
        <dbReference type="ARBA" id="ARBA00022617"/>
    </source>
</evidence>
<evidence type="ECO:0000256" key="5">
    <source>
        <dbReference type="ARBA" id="ARBA00010429"/>
    </source>
</evidence>
<keyword evidence="11" id="KW-0408">Iron</keyword>
<proteinExistence type="inferred from homology"/>
<evidence type="ECO:0000256" key="12">
    <source>
        <dbReference type="ARBA" id="ARBA00023014"/>
    </source>
</evidence>
<evidence type="ECO:0000259" key="16">
    <source>
        <dbReference type="Pfam" id="PF18267"/>
    </source>
</evidence>
<feature type="domain" description="BFD-like [2Fe-2S]-binding" evidence="14">
    <location>
        <begin position="440"/>
        <end position="485"/>
    </location>
</feature>
<evidence type="ECO:0000256" key="4">
    <source>
        <dbReference type="ARBA" id="ARBA00005096"/>
    </source>
</evidence>
<keyword evidence="10" id="KW-0560">Oxidoreductase</keyword>
<comment type="cofactor">
    <cofactor evidence="2">
        <name>[4Fe-4S] cluster</name>
        <dbReference type="ChEBI" id="CHEBI:49883"/>
    </cofactor>
</comment>
<dbReference type="RefSeq" id="WP_343987634.1">
    <property type="nucleotide sequence ID" value="NZ_BAAANB010000001.1"/>
</dbReference>
<protein>
    <submittedName>
        <fullName evidence="17">FAD-dependent oxidoreductase</fullName>
    </submittedName>
</protein>
<keyword evidence="7" id="KW-0285">Flavoprotein</keyword>
<dbReference type="SUPFAM" id="SSF51905">
    <property type="entry name" value="FAD/NAD(P)-binding domain"/>
    <property type="match status" value="2"/>
</dbReference>
<evidence type="ECO:0000259" key="14">
    <source>
        <dbReference type="Pfam" id="PF04324"/>
    </source>
</evidence>
<evidence type="ECO:0000256" key="13">
    <source>
        <dbReference type="SAM" id="MobiDB-lite"/>
    </source>
</evidence>
<evidence type="ECO:0000256" key="1">
    <source>
        <dbReference type="ARBA" id="ARBA00001929"/>
    </source>
</evidence>
<dbReference type="Gene3D" id="3.30.390.30">
    <property type="match status" value="1"/>
</dbReference>
<organism evidence="17 18">
    <name type="scientific">Terrabacter terrae</name>
    <dbReference type="NCBI Taxonomy" id="318434"/>
    <lineage>
        <taxon>Bacteria</taxon>
        <taxon>Bacillati</taxon>
        <taxon>Actinomycetota</taxon>
        <taxon>Actinomycetes</taxon>
        <taxon>Micrococcales</taxon>
        <taxon>Intrasporangiaceae</taxon>
        <taxon>Terrabacter</taxon>
    </lineage>
</organism>
<keyword evidence="9" id="KW-0274">FAD</keyword>
<dbReference type="Pfam" id="PF18267">
    <property type="entry name" value="Rubredoxin_C"/>
    <property type="match status" value="1"/>
</dbReference>
<keyword evidence="8" id="KW-0479">Metal-binding</keyword>
<dbReference type="PRINTS" id="PR00411">
    <property type="entry name" value="PNDRDTASEI"/>
</dbReference>
<accession>A0ABN2TUG6</accession>
<sequence>MTARTHVLVVGNGMAGARLAEEIRHRDPEAQRFAVTVVGEEPHAAYNRVLLSTVVAGGITARDTRLKPDGWWATRHIDVVSGARVTFVDVEARTATLDVDGAESRLHWDELVLATGSTSFVPPTDGLYAGMPGPAALADGVVAFRTVDDCDRIIAAAQSACSAVVLGGGLLGLEAARGLLARGVDVTVVHPQDFPMDRQLDADGGAVLSRVVRGIGARLVLGRLVVARHPARDGAPAHVVLDDGTALDADLVVVAAGVRARTDLAVAMGLDVAQGIVVDDRLSTSLPHVHAIGDCAEHRGVVPGLVQPGWDQARVLADVLTGIDPSATYEGTSVLTRLKAPDIDLASMGSVDVDVHDPGHEVLAFTDPSRGRYAKLVLRQDRVVGAILLGVGDAAGALTQLYDTGGAVPRDRLSLMLGRAVTRAGNGETANLAEMPGTAVICRCNTVTKSAIVGAFRAGADTRAAVTEATRATTGCGSCTSAVEGLCTWLRTAEPASATDTPDRSPASEPAADPPEPLTLPAALTEGAA</sequence>
<dbReference type="InterPro" id="IPR041575">
    <property type="entry name" value="Rubredoxin_C"/>
</dbReference>
<dbReference type="InterPro" id="IPR041854">
    <property type="entry name" value="BFD-like_2Fe2S-bd_dom_sf"/>
</dbReference>
<evidence type="ECO:0000313" key="18">
    <source>
        <dbReference type="Proteomes" id="UP001501285"/>
    </source>
</evidence>
<evidence type="ECO:0000256" key="9">
    <source>
        <dbReference type="ARBA" id="ARBA00022827"/>
    </source>
</evidence>
<dbReference type="PANTHER" id="PTHR43809">
    <property type="entry name" value="NITRITE REDUCTASE (NADH) LARGE SUBUNIT"/>
    <property type="match status" value="1"/>
</dbReference>
<name>A0ABN2TUG6_9MICO</name>
<dbReference type="InterPro" id="IPR016156">
    <property type="entry name" value="FAD/NAD-linked_Rdtase_dimer_sf"/>
</dbReference>
<dbReference type="Pfam" id="PF07992">
    <property type="entry name" value="Pyr_redox_2"/>
    <property type="match status" value="1"/>
</dbReference>
<dbReference type="Gene3D" id="3.50.50.60">
    <property type="entry name" value="FAD/NAD(P)-binding domain"/>
    <property type="match status" value="2"/>
</dbReference>
<keyword evidence="18" id="KW-1185">Reference proteome</keyword>
<evidence type="ECO:0000256" key="8">
    <source>
        <dbReference type="ARBA" id="ARBA00022723"/>
    </source>
</evidence>
<evidence type="ECO:0000256" key="7">
    <source>
        <dbReference type="ARBA" id="ARBA00022630"/>
    </source>
</evidence>
<evidence type="ECO:0000256" key="3">
    <source>
        <dbReference type="ARBA" id="ARBA00001974"/>
    </source>
</evidence>
<dbReference type="InterPro" id="IPR036188">
    <property type="entry name" value="FAD/NAD-bd_sf"/>
</dbReference>
<feature type="domain" description="NADH-rubredoxin oxidoreductase C-terminal" evidence="16">
    <location>
        <begin position="336"/>
        <end position="390"/>
    </location>
</feature>
<gene>
    <name evidence="17" type="ORF">GCM10009740_07180</name>
</gene>
<dbReference type="EMBL" id="BAAANB010000001">
    <property type="protein sequence ID" value="GAA2021223.1"/>
    <property type="molecule type" value="Genomic_DNA"/>
</dbReference>
<reference evidence="17 18" key="1">
    <citation type="journal article" date="2019" name="Int. J. Syst. Evol. Microbiol.">
        <title>The Global Catalogue of Microorganisms (GCM) 10K type strain sequencing project: providing services to taxonomists for standard genome sequencing and annotation.</title>
        <authorList>
            <consortium name="The Broad Institute Genomics Platform"/>
            <consortium name="The Broad Institute Genome Sequencing Center for Infectious Disease"/>
            <person name="Wu L."/>
            <person name="Ma J."/>
        </authorList>
    </citation>
    <scope>NUCLEOTIDE SEQUENCE [LARGE SCALE GENOMIC DNA]</scope>
    <source>
        <strain evidence="17 18">JCM 14283</strain>
    </source>
</reference>
<dbReference type="InterPro" id="IPR023753">
    <property type="entry name" value="FAD/NAD-binding_dom"/>
</dbReference>
<dbReference type="Gene3D" id="1.10.10.1100">
    <property type="entry name" value="BFD-like [2Fe-2S]-binding domain"/>
    <property type="match status" value="1"/>
</dbReference>
<evidence type="ECO:0000256" key="10">
    <source>
        <dbReference type="ARBA" id="ARBA00023002"/>
    </source>
</evidence>
<keyword evidence="12" id="KW-0411">Iron-sulfur</keyword>
<feature type="domain" description="FAD/NAD(P)-binding" evidence="15">
    <location>
        <begin position="6"/>
        <end position="312"/>
    </location>
</feature>